<evidence type="ECO:0000259" key="14">
    <source>
        <dbReference type="PROSITE" id="PS50110"/>
    </source>
</evidence>
<organism evidence="15 16">
    <name type="scientific">Oryzomonas rubra</name>
    <dbReference type="NCBI Taxonomy" id="2509454"/>
    <lineage>
        <taxon>Bacteria</taxon>
        <taxon>Pseudomonadati</taxon>
        <taxon>Thermodesulfobacteriota</taxon>
        <taxon>Desulfuromonadia</taxon>
        <taxon>Geobacterales</taxon>
        <taxon>Geobacteraceae</taxon>
        <taxon>Oryzomonas</taxon>
    </lineage>
</organism>
<dbReference type="FunFam" id="3.40.50.300:FF:000006">
    <property type="entry name" value="DNA-binding transcriptional regulator NtrC"/>
    <property type="match status" value="1"/>
</dbReference>
<dbReference type="Pfam" id="PF25601">
    <property type="entry name" value="AAA_lid_14"/>
    <property type="match status" value="1"/>
</dbReference>
<evidence type="ECO:0000256" key="10">
    <source>
        <dbReference type="ARBA" id="ARBA00023163"/>
    </source>
</evidence>
<dbReference type="InterPro" id="IPR002197">
    <property type="entry name" value="HTH_Fis"/>
</dbReference>
<dbReference type="PROSITE" id="PS00688">
    <property type="entry name" value="SIGMA54_INTERACT_3"/>
    <property type="match status" value="1"/>
</dbReference>
<dbReference type="PRINTS" id="PR01590">
    <property type="entry name" value="HTHFIS"/>
</dbReference>
<feature type="modified residue" description="4-aspartylphosphate" evidence="11">
    <location>
        <position position="53"/>
    </location>
</feature>
<dbReference type="AlphaFoldDB" id="A0A5A9X8S5"/>
<dbReference type="OrthoDB" id="9814761at2"/>
<evidence type="ECO:0000256" key="5">
    <source>
        <dbReference type="ARBA" id="ARBA00022840"/>
    </source>
</evidence>
<dbReference type="SUPFAM" id="SSF52540">
    <property type="entry name" value="P-loop containing nucleoside triphosphate hydrolases"/>
    <property type="match status" value="1"/>
</dbReference>
<dbReference type="RefSeq" id="WP_149309268.1">
    <property type="nucleotide sequence ID" value="NZ_SRSD01000010.1"/>
</dbReference>
<feature type="domain" description="Response regulatory" evidence="14">
    <location>
        <begin position="4"/>
        <end position="118"/>
    </location>
</feature>
<dbReference type="SMART" id="SM00448">
    <property type="entry name" value="REC"/>
    <property type="match status" value="1"/>
</dbReference>
<keyword evidence="16" id="KW-1185">Reference proteome</keyword>
<dbReference type="InterPro" id="IPR002078">
    <property type="entry name" value="Sigma_54_int"/>
</dbReference>
<evidence type="ECO:0000313" key="15">
    <source>
        <dbReference type="EMBL" id="KAA0888858.1"/>
    </source>
</evidence>
<keyword evidence="6" id="KW-0902">Two-component regulatory system</keyword>
<evidence type="ECO:0000256" key="12">
    <source>
        <dbReference type="SAM" id="MobiDB-lite"/>
    </source>
</evidence>
<dbReference type="EMBL" id="SRSD01000010">
    <property type="protein sequence ID" value="KAA0888858.1"/>
    <property type="molecule type" value="Genomic_DNA"/>
</dbReference>
<dbReference type="InterPro" id="IPR009057">
    <property type="entry name" value="Homeodomain-like_sf"/>
</dbReference>
<dbReference type="PROSITE" id="PS50045">
    <property type="entry name" value="SIGMA54_INTERACT_4"/>
    <property type="match status" value="1"/>
</dbReference>
<comment type="caution">
    <text evidence="15">The sequence shown here is derived from an EMBL/GenBank/DDBJ whole genome shotgun (WGS) entry which is preliminary data.</text>
</comment>
<keyword evidence="7" id="KW-0805">Transcription regulation</keyword>
<dbReference type="Gene3D" id="3.40.50.2300">
    <property type="match status" value="1"/>
</dbReference>
<accession>A0A5A9X8S5</accession>
<evidence type="ECO:0000259" key="13">
    <source>
        <dbReference type="PROSITE" id="PS50045"/>
    </source>
</evidence>
<dbReference type="Pfam" id="PF02954">
    <property type="entry name" value="HTH_8"/>
    <property type="match status" value="1"/>
</dbReference>
<evidence type="ECO:0000256" key="2">
    <source>
        <dbReference type="ARBA" id="ARBA00022490"/>
    </source>
</evidence>
<evidence type="ECO:0000256" key="9">
    <source>
        <dbReference type="ARBA" id="ARBA00023159"/>
    </source>
</evidence>
<keyword evidence="4" id="KW-0547">Nucleotide-binding</keyword>
<evidence type="ECO:0000256" key="8">
    <source>
        <dbReference type="ARBA" id="ARBA00023125"/>
    </source>
</evidence>
<gene>
    <name evidence="15" type="ORF">ET418_15890</name>
</gene>
<evidence type="ECO:0000313" key="16">
    <source>
        <dbReference type="Proteomes" id="UP000324298"/>
    </source>
</evidence>
<feature type="region of interest" description="Disordered" evidence="12">
    <location>
        <begin position="380"/>
        <end position="403"/>
    </location>
</feature>
<dbReference type="CDD" id="cd17550">
    <property type="entry name" value="REC_NtrX-like"/>
    <property type="match status" value="1"/>
</dbReference>
<dbReference type="GO" id="GO:0005737">
    <property type="term" value="C:cytoplasm"/>
    <property type="evidence" value="ECO:0007669"/>
    <property type="project" value="UniProtKB-SubCell"/>
</dbReference>
<dbReference type="SUPFAM" id="SSF46689">
    <property type="entry name" value="Homeodomain-like"/>
    <property type="match status" value="1"/>
</dbReference>
<dbReference type="InterPro" id="IPR025944">
    <property type="entry name" value="Sigma_54_int_dom_CS"/>
</dbReference>
<dbReference type="InterPro" id="IPR003593">
    <property type="entry name" value="AAA+_ATPase"/>
</dbReference>
<evidence type="ECO:0000256" key="1">
    <source>
        <dbReference type="ARBA" id="ARBA00004496"/>
    </source>
</evidence>
<keyword evidence="10" id="KW-0804">Transcription</keyword>
<keyword evidence="9" id="KW-0010">Activator</keyword>
<dbReference type="InterPro" id="IPR025943">
    <property type="entry name" value="Sigma_54_int_dom_ATP-bd_2"/>
</dbReference>
<dbReference type="GO" id="GO:0043565">
    <property type="term" value="F:sequence-specific DNA binding"/>
    <property type="evidence" value="ECO:0007669"/>
    <property type="project" value="InterPro"/>
</dbReference>
<dbReference type="Gene3D" id="3.40.50.300">
    <property type="entry name" value="P-loop containing nucleotide triphosphate hydrolases"/>
    <property type="match status" value="1"/>
</dbReference>
<dbReference type="SUPFAM" id="SSF52172">
    <property type="entry name" value="CheY-like"/>
    <property type="match status" value="1"/>
</dbReference>
<keyword evidence="2" id="KW-0963">Cytoplasm</keyword>
<dbReference type="PROSITE" id="PS50110">
    <property type="entry name" value="RESPONSE_REGULATORY"/>
    <property type="match status" value="1"/>
</dbReference>
<reference evidence="15 16" key="1">
    <citation type="submission" date="2019-04" db="EMBL/GenBank/DDBJ databases">
        <title>Geobacter ruber sp. nov., ferric-reducing bacteria isolated from paddy soil.</title>
        <authorList>
            <person name="Xu Z."/>
            <person name="Masuda Y."/>
            <person name="Itoh H."/>
            <person name="Senoo K."/>
        </authorList>
    </citation>
    <scope>NUCLEOTIDE SEQUENCE [LARGE SCALE GENOMIC DNA]</scope>
    <source>
        <strain evidence="15 16">Red88</strain>
    </source>
</reference>
<dbReference type="PANTHER" id="PTHR32071">
    <property type="entry name" value="TRANSCRIPTIONAL REGULATORY PROTEIN"/>
    <property type="match status" value="1"/>
</dbReference>
<dbReference type="Pfam" id="PF00158">
    <property type="entry name" value="Sigma54_activat"/>
    <property type="match status" value="1"/>
</dbReference>
<dbReference type="GO" id="GO:0006355">
    <property type="term" value="P:regulation of DNA-templated transcription"/>
    <property type="evidence" value="ECO:0007669"/>
    <property type="project" value="InterPro"/>
</dbReference>
<evidence type="ECO:0000256" key="11">
    <source>
        <dbReference type="PROSITE-ProRule" id="PRU00169"/>
    </source>
</evidence>
<protein>
    <submittedName>
        <fullName evidence="15">Sigma-54-dependent Fis family transcriptional regulator</fullName>
    </submittedName>
</protein>
<dbReference type="Pfam" id="PF00072">
    <property type="entry name" value="Response_reg"/>
    <property type="match status" value="1"/>
</dbReference>
<evidence type="ECO:0000256" key="7">
    <source>
        <dbReference type="ARBA" id="ARBA00023015"/>
    </source>
</evidence>
<sequence>MSKTILIVDDEKDIRTSLTGILEDEGYTVLTAEGGVEALECAQQELPDLVLLDIWMPGMDGLETLERLKALFPQITVIMISGHGTIETAVRATKLGAFDFIEKPLSLDKVLISVVNALRMKDLSVENEELKRVVANEYEMIGSAPVMARLREQIVRVAPTTASVLVTGENGTGKELAARSIHYYSPRHDRPFVAINCAAIPEELIESELFGHEKGAFTGATAQKKGKFDLADGGTLFLDEIADMSLRTQAKVLRIIQERCFERVGGTRLVTVDVRIIAATNKALDEEISLGRFREDLYYRLNVVPFRVPALRERREDIPLLVQYFVAQFYRREGREPKTFQPEALGLLARYDWPGNVRELKNIVERILIMTPGRAITGADVPELRGTQPLPDVPDHRPDGGQPMATLREAREGFEREFIIHRLEENDWNISRTAEVIELERSNLHRKIKSYGIDVRK</sequence>
<dbReference type="InterPro" id="IPR027417">
    <property type="entry name" value="P-loop_NTPase"/>
</dbReference>
<evidence type="ECO:0000256" key="6">
    <source>
        <dbReference type="ARBA" id="ARBA00023012"/>
    </source>
</evidence>
<dbReference type="GO" id="GO:0000160">
    <property type="term" value="P:phosphorelay signal transduction system"/>
    <property type="evidence" value="ECO:0007669"/>
    <property type="project" value="UniProtKB-KW"/>
</dbReference>
<dbReference type="InterPro" id="IPR001789">
    <property type="entry name" value="Sig_transdc_resp-reg_receiver"/>
</dbReference>
<dbReference type="PANTHER" id="PTHR32071:SF17">
    <property type="entry name" value="TRANSCRIPTIONAL REGULATOR (NTRC FAMILY)"/>
    <property type="match status" value="1"/>
</dbReference>
<dbReference type="CDD" id="cd00009">
    <property type="entry name" value="AAA"/>
    <property type="match status" value="1"/>
</dbReference>
<dbReference type="FunFam" id="3.40.50.2300:FF:000018">
    <property type="entry name" value="DNA-binding transcriptional regulator NtrC"/>
    <property type="match status" value="1"/>
</dbReference>
<feature type="domain" description="Sigma-54 factor interaction" evidence="13">
    <location>
        <begin position="140"/>
        <end position="369"/>
    </location>
</feature>
<keyword evidence="3 11" id="KW-0597">Phosphoprotein</keyword>
<dbReference type="SMART" id="SM00382">
    <property type="entry name" value="AAA"/>
    <property type="match status" value="1"/>
</dbReference>
<dbReference type="InterPro" id="IPR011006">
    <property type="entry name" value="CheY-like_superfamily"/>
</dbReference>
<dbReference type="PROSITE" id="PS00676">
    <property type="entry name" value="SIGMA54_INTERACT_2"/>
    <property type="match status" value="1"/>
</dbReference>
<keyword evidence="8" id="KW-0238">DNA-binding</keyword>
<comment type="subcellular location">
    <subcellularLocation>
        <location evidence="1">Cytoplasm</location>
    </subcellularLocation>
</comment>
<dbReference type="Gene3D" id="1.10.8.60">
    <property type="match status" value="1"/>
</dbReference>
<dbReference type="InterPro" id="IPR058031">
    <property type="entry name" value="AAA_lid_NorR"/>
</dbReference>
<keyword evidence="5" id="KW-0067">ATP-binding</keyword>
<dbReference type="Proteomes" id="UP000324298">
    <property type="component" value="Unassembled WGS sequence"/>
</dbReference>
<dbReference type="FunFam" id="1.10.8.60:FF:000014">
    <property type="entry name" value="DNA-binding transcriptional regulator NtrC"/>
    <property type="match status" value="1"/>
</dbReference>
<dbReference type="GO" id="GO:0005524">
    <property type="term" value="F:ATP binding"/>
    <property type="evidence" value="ECO:0007669"/>
    <property type="project" value="UniProtKB-KW"/>
</dbReference>
<evidence type="ECO:0000256" key="4">
    <source>
        <dbReference type="ARBA" id="ARBA00022741"/>
    </source>
</evidence>
<dbReference type="Gene3D" id="1.10.10.60">
    <property type="entry name" value="Homeodomain-like"/>
    <property type="match status" value="1"/>
</dbReference>
<name>A0A5A9X8S5_9BACT</name>
<proteinExistence type="predicted"/>
<evidence type="ECO:0000256" key="3">
    <source>
        <dbReference type="ARBA" id="ARBA00022553"/>
    </source>
</evidence>